<dbReference type="AlphaFoldDB" id="A0A238YQZ1"/>
<dbReference type="OrthoDB" id="9802264at2"/>
<dbReference type="GO" id="GO:0005524">
    <property type="term" value="F:ATP binding"/>
    <property type="evidence" value="ECO:0007669"/>
    <property type="project" value="UniProtKB-KW"/>
</dbReference>
<evidence type="ECO:0000259" key="4">
    <source>
        <dbReference type="PROSITE" id="PS50893"/>
    </source>
</evidence>
<evidence type="ECO:0000313" key="5">
    <source>
        <dbReference type="EMBL" id="SNR73101.1"/>
    </source>
</evidence>
<keyword evidence="3 5" id="KW-0067">ATP-binding</keyword>
<dbReference type="PROSITE" id="PS50893">
    <property type="entry name" value="ABC_TRANSPORTER_2"/>
    <property type="match status" value="1"/>
</dbReference>
<name>A0A238YQZ1_9BACT</name>
<dbReference type="PANTHER" id="PTHR42781">
    <property type="entry name" value="SPERMIDINE/PUTRESCINE IMPORT ATP-BINDING PROTEIN POTA"/>
    <property type="match status" value="1"/>
</dbReference>
<dbReference type="InterPro" id="IPR017871">
    <property type="entry name" value="ABC_transporter-like_CS"/>
</dbReference>
<dbReference type="Gene3D" id="3.40.50.300">
    <property type="entry name" value="P-loop containing nucleotide triphosphate hydrolases"/>
    <property type="match status" value="1"/>
</dbReference>
<gene>
    <name evidence="5" type="ORF">SAMN06265340_10492</name>
</gene>
<dbReference type="InterPro" id="IPR003439">
    <property type="entry name" value="ABC_transporter-like_ATP-bd"/>
</dbReference>
<dbReference type="EMBL" id="FZOB01000004">
    <property type="protein sequence ID" value="SNR73101.1"/>
    <property type="molecule type" value="Genomic_DNA"/>
</dbReference>
<proteinExistence type="predicted"/>
<evidence type="ECO:0000256" key="1">
    <source>
        <dbReference type="ARBA" id="ARBA00022448"/>
    </source>
</evidence>
<keyword evidence="1" id="KW-0813">Transport</keyword>
<sequence>MNFISVKKELEDFSLDVSFELSDGITAIFAPSGSGKSLTLSIIAGLLTPDEGQIVVNDKVFFDSETGINLSPQKRKVGYLFQNYALFPHLTVYENVAFPLRNRDRRKVEKLIKLFHLDGLEDRKPDTLSGGQKQRVALARALVYEPEILLLDEPFSALDRNLKEALYEEILKVKEIFSIPIVLVSHDIDEVLALSDRIIVYQNGKVLQKGPVHSVLKLPISKEVASILGIKNIFKAKIIKSSDGKAVLELKDIRIGLDKPIFTEEIEIAIPSYAFCPGRMCEGNTFEAFIKRVIVKGVSVDCLIETPGGVIFNATFSRRAFERNAFKVGGKYRFGVITKEIIFFTQGNNGFA</sequence>
<feature type="domain" description="ABC transporter" evidence="4">
    <location>
        <begin position="1"/>
        <end position="228"/>
    </location>
</feature>
<protein>
    <submittedName>
        <fullName evidence="5">Molybdate transport system ATP-binding protein</fullName>
    </submittedName>
</protein>
<dbReference type="GO" id="GO:0016887">
    <property type="term" value="F:ATP hydrolysis activity"/>
    <property type="evidence" value="ECO:0007669"/>
    <property type="project" value="InterPro"/>
</dbReference>
<evidence type="ECO:0000256" key="2">
    <source>
        <dbReference type="ARBA" id="ARBA00022741"/>
    </source>
</evidence>
<dbReference type="PROSITE" id="PS00211">
    <property type="entry name" value="ABC_TRANSPORTER_1"/>
    <property type="match status" value="1"/>
</dbReference>
<dbReference type="InterPro" id="IPR003593">
    <property type="entry name" value="AAA+_ATPase"/>
</dbReference>
<accession>A0A238YQZ1</accession>
<dbReference type="PANTHER" id="PTHR42781:SF4">
    <property type="entry name" value="SPERMIDINE_PUTRESCINE IMPORT ATP-BINDING PROTEIN POTA"/>
    <property type="match status" value="1"/>
</dbReference>
<evidence type="ECO:0000313" key="6">
    <source>
        <dbReference type="Proteomes" id="UP000198405"/>
    </source>
</evidence>
<keyword evidence="2" id="KW-0547">Nucleotide-binding</keyword>
<dbReference type="InterPro" id="IPR050093">
    <property type="entry name" value="ABC_SmlMolc_Importer"/>
</dbReference>
<keyword evidence="6" id="KW-1185">Reference proteome</keyword>
<dbReference type="SMART" id="SM00382">
    <property type="entry name" value="AAA"/>
    <property type="match status" value="1"/>
</dbReference>
<evidence type="ECO:0000256" key="3">
    <source>
        <dbReference type="ARBA" id="ARBA00022840"/>
    </source>
</evidence>
<organism evidence="5 6">
    <name type="scientific">Desulfurobacterium atlanticum</name>
    <dbReference type="NCBI Taxonomy" id="240169"/>
    <lineage>
        <taxon>Bacteria</taxon>
        <taxon>Pseudomonadati</taxon>
        <taxon>Aquificota</taxon>
        <taxon>Aquificia</taxon>
        <taxon>Desulfurobacteriales</taxon>
        <taxon>Desulfurobacteriaceae</taxon>
        <taxon>Desulfurobacterium</taxon>
    </lineage>
</organism>
<dbReference type="InterPro" id="IPR027417">
    <property type="entry name" value="P-loop_NTPase"/>
</dbReference>
<dbReference type="SUPFAM" id="SSF52540">
    <property type="entry name" value="P-loop containing nucleoside triphosphate hydrolases"/>
    <property type="match status" value="1"/>
</dbReference>
<dbReference type="Proteomes" id="UP000198405">
    <property type="component" value="Unassembled WGS sequence"/>
</dbReference>
<dbReference type="RefSeq" id="WP_089322841.1">
    <property type="nucleotide sequence ID" value="NZ_FZOB01000004.1"/>
</dbReference>
<reference evidence="6" key="1">
    <citation type="submission" date="2017-06" db="EMBL/GenBank/DDBJ databases">
        <authorList>
            <person name="Varghese N."/>
            <person name="Submissions S."/>
        </authorList>
    </citation>
    <scope>NUCLEOTIDE SEQUENCE [LARGE SCALE GENOMIC DNA]</scope>
    <source>
        <strain evidence="6">DSM 15668</strain>
    </source>
</reference>
<dbReference type="Pfam" id="PF00005">
    <property type="entry name" value="ABC_tran"/>
    <property type="match status" value="1"/>
</dbReference>